<gene>
    <name evidence="1" type="ORF">S12H4_34965</name>
</gene>
<proteinExistence type="predicted"/>
<accession>X1URV6</accession>
<comment type="caution">
    <text evidence="1">The sequence shown here is derived from an EMBL/GenBank/DDBJ whole genome shotgun (WGS) entry which is preliminary data.</text>
</comment>
<dbReference type="AlphaFoldDB" id="X1URV6"/>
<evidence type="ECO:0000313" key="1">
    <source>
        <dbReference type="EMBL" id="GAI95059.1"/>
    </source>
</evidence>
<reference evidence="1" key="1">
    <citation type="journal article" date="2014" name="Front. Microbiol.">
        <title>High frequency of phylogenetically diverse reductive dehalogenase-homologous genes in deep subseafloor sedimentary metagenomes.</title>
        <authorList>
            <person name="Kawai M."/>
            <person name="Futagami T."/>
            <person name="Toyoda A."/>
            <person name="Takaki Y."/>
            <person name="Nishi S."/>
            <person name="Hori S."/>
            <person name="Arai W."/>
            <person name="Tsubouchi T."/>
            <person name="Morono Y."/>
            <person name="Uchiyama I."/>
            <person name="Ito T."/>
            <person name="Fujiyama A."/>
            <person name="Inagaki F."/>
            <person name="Takami H."/>
        </authorList>
    </citation>
    <scope>NUCLEOTIDE SEQUENCE</scope>
    <source>
        <strain evidence="1">Expedition CK06-06</strain>
    </source>
</reference>
<organism evidence="1">
    <name type="scientific">marine sediment metagenome</name>
    <dbReference type="NCBI Taxonomy" id="412755"/>
    <lineage>
        <taxon>unclassified sequences</taxon>
        <taxon>metagenomes</taxon>
        <taxon>ecological metagenomes</taxon>
    </lineage>
</organism>
<name>X1URV6_9ZZZZ</name>
<sequence>FGDNGVYMYVANQDGSINQAMPIMRAAAGVAGVLPLCKPVRLVPGMTIQVLSGATGVTDVSFNAYCASGVSHIFTGTAGSSGAVTNLTSIINSSDVGSVLTGQTIVKAFVSSTADWDAAEAGGFPSVACIAGNGQSKGFWAQQMPVYNQPG</sequence>
<protein>
    <submittedName>
        <fullName evidence="1">Uncharacterized protein</fullName>
    </submittedName>
</protein>
<dbReference type="EMBL" id="BARW01020731">
    <property type="protein sequence ID" value="GAI95059.1"/>
    <property type="molecule type" value="Genomic_DNA"/>
</dbReference>
<feature type="non-terminal residue" evidence="1">
    <location>
        <position position="1"/>
    </location>
</feature>